<dbReference type="EMBL" id="UINC01002735">
    <property type="protein sequence ID" value="SUZ99767.1"/>
    <property type="molecule type" value="Genomic_DNA"/>
</dbReference>
<reference evidence="2" key="1">
    <citation type="submission" date="2018-05" db="EMBL/GenBank/DDBJ databases">
        <authorList>
            <person name="Lanie J.A."/>
            <person name="Ng W.-L."/>
            <person name="Kazmierczak K.M."/>
            <person name="Andrzejewski T.M."/>
            <person name="Davidsen T.M."/>
            <person name="Wayne K.J."/>
            <person name="Tettelin H."/>
            <person name="Glass J.I."/>
            <person name="Rusch D."/>
            <person name="Podicherti R."/>
            <person name="Tsui H.-C.T."/>
            <person name="Winkler M.E."/>
        </authorList>
    </citation>
    <scope>NUCLEOTIDE SEQUENCE</scope>
</reference>
<dbReference type="PROSITE" id="PS00194">
    <property type="entry name" value="THIOREDOXIN_1"/>
    <property type="match status" value="1"/>
</dbReference>
<dbReference type="InterPro" id="IPR017937">
    <property type="entry name" value="Thioredoxin_CS"/>
</dbReference>
<dbReference type="PROSITE" id="PS51352">
    <property type="entry name" value="THIOREDOXIN_2"/>
    <property type="match status" value="1"/>
</dbReference>
<dbReference type="InterPro" id="IPR013766">
    <property type="entry name" value="Thioredoxin_domain"/>
</dbReference>
<protein>
    <recommendedName>
        <fullName evidence="1">Thioredoxin domain-containing protein</fullName>
    </recommendedName>
</protein>
<sequence>MLFVVAIAVFVYRAQNSVVSHSGSSVNGSFEVGSLAPKFTLRNLQGNLEGIDDYKDKVIIVNFWATWCAPCLEEMPAFEKLYRRYRSQGLTVLAVSLDKGDSSKVKKFVDKNSLTFPVLLDLDGIAEKLYPSFTIPFTYVIDKKGRVAARVDGAKNWASNETFAALDILVKG</sequence>
<dbReference type="InterPro" id="IPR050553">
    <property type="entry name" value="Thioredoxin_ResA/DsbE_sf"/>
</dbReference>
<dbReference type="Pfam" id="PF00578">
    <property type="entry name" value="AhpC-TSA"/>
    <property type="match status" value="1"/>
</dbReference>
<dbReference type="CDD" id="cd02966">
    <property type="entry name" value="TlpA_like_family"/>
    <property type="match status" value="1"/>
</dbReference>
<dbReference type="AlphaFoldDB" id="A0A381SC03"/>
<dbReference type="InterPro" id="IPR036249">
    <property type="entry name" value="Thioredoxin-like_sf"/>
</dbReference>
<proteinExistence type="predicted"/>
<organism evidence="2">
    <name type="scientific">marine metagenome</name>
    <dbReference type="NCBI Taxonomy" id="408172"/>
    <lineage>
        <taxon>unclassified sequences</taxon>
        <taxon>metagenomes</taxon>
        <taxon>ecological metagenomes</taxon>
    </lineage>
</organism>
<gene>
    <name evidence="2" type="ORF">METZ01_LOCUS52621</name>
</gene>
<dbReference type="GO" id="GO:0016491">
    <property type="term" value="F:oxidoreductase activity"/>
    <property type="evidence" value="ECO:0007669"/>
    <property type="project" value="InterPro"/>
</dbReference>
<accession>A0A381SC03</accession>
<dbReference type="PANTHER" id="PTHR42852:SF17">
    <property type="entry name" value="THIOREDOXIN-LIKE PROTEIN HI_1115"/>
    <property type="match status" value="1"/>
</dbReference>
<name>A0A381SC03_9ZZZZ</name>
<evidence type="ECO:0000259" key="1">
    <source>
        <dbReference type="PROSITE" id="PS51352"/>
    </source>
</evidence>
<dbReference type="PANTHER" id="PTHR42852">
    <property type="entry name" value="THIOL:DISULFIDE INTERCHANGE PROTEIN DSBE"/>
    <property type="match status" value="1"/>
</dbReference>
<dbReference type="GO" id="GO:0016209">
    <property type="term" value="F:antioxidant activity"/>
    <property type="evidence" value="ECO:0007669"/>
    <property type="project" value="InterPro"/>
</dbReference>
<dbReference type="SUPFAM" id="SSF52833">
    <property type="entry name" value="Thioredoxin-like"/>
    <property type="match status" value="1"/>
</dbReference>
<evidence type="ECO:0000313" key="2">
    <source>
        <dbReference type="EMBL" id="SUZ99767.1"/>
    </source>
</evidence>
<dbReference type="InterPro" id="IPR000866">
    <property type="entry name" value="AhpC/TSA"/>
</dbReference>
<dbReference type="Gene3D" id="3.40.30.10">
    <property type="entry name" value="Glutaredoxin"/>
    <property type="match status" value="1"/>
</dbReference>
<feature type="domain" description="Thioredoxin" evidence="1">
    <location>
        <begin position="30"/>
        <end position="171"/>
    </location>
</feature>